<dbReference type="PANTHER" id="PTHR45161:SF1">
    <property type="entry name" value="CYTOSKELETON-ASSOCIATED PROTEIN 4"/>
    <property type="match status" value="1"/>
</dbReference>
<evidence type="ECO:0000256" key="4">
    <source>
        <dbReference type="ARBA" id="ARBA00022490"/>
    </source>
</evidence>
<dbReference type="AlphaFoldDB" id="A0A498NT67"/>
<feature type="coiled-coil region" evidence="7">
    <location>
        <begin position="94"/>
        <end position="128"/>
    </location>
</feature>
<dbReference type="EMBL" id="QBIY01011170">
    <property type="protein sequence ID" value="RXN34724.1"/>
    <property type="molecule type" value="Genomic_DNA"/>
</dbReference>
<proteinExistence type="evidence at protein level"/>
<feature type="compositionally biased region" description="Basic and acidic residues" evidence="8">
    <location>
        <begin position="408"/>
        <end position="429"/>
    </location>
</feature>
<feature type="region of interest" description="Disordered" evidence="8">
    <location>
        <begin position="1"/>
        <end position="42"/>
    </location>
</feature>
<evidence type="ECO:0000313" key="10">
    <source>
        <dbReference type="EMBL" id="RXN34724.1"/>
    </source>
</evidence>
<reference evidence="10 11" key="1">
    <citation type="submission" date="2018-03" db="EMBL/GenBank/DDBJ databases">
        <title>Draft genome sequence of Rohu Carp (Labeo rohita).</title>
        <authorList>
            <person name="Das P."/>
            <person name="Kushwaha B."/>
            <person name="Joshi C.G."/>
            <person name="Kumar D."/>
            <person name="Nagpure N.S."/>
            <person name="Sahoo L."/>
            <person name="Das S.P."/>
            <person name="Bit A."/>
            <person name="Patnaik S."/>
            <person name="Meher P.K."/>
            <person name="Jayasankar P."/>
            <person name="Koringa P.G."/>
            <person name="Patel N.V."/>
            <person name="Hinsu A.T."/>
            <person name="Kumar R."/>
            <person name="Pandey M."/>
            <person name="Agarwal S."/>
            <person name="Srivastava S."/>
            <person name="Singh M."/>
            <person name="Iquebal M.A."/>
            <person name="Jaiswal S."/>
            <person name="Angadi U.B."/>
            <person name="Kumar N."/>
            <person name="Raza M."/>
            <person name="Shah T.M."/>
            <person name="Rai A."/>
            <person name="Jena J.K."/>
        </authorList>
    </citation>
    <scope>NUCLEOTIDE SEQUENCE [LARGE SCALE GENOMIC DNA]</scope>
    <source>
        <strain evidence="10">DASCIFA01</strain>
        <tissue evidence="10">Testis</tissue>
    </source>
</reference>
<name>A0A498NT67_LABRO</name>
<sequence length="437" mass="48524">MTAKNRNKNNSQPNNDKTLGSPQPEDAPKNKSPKVAKADNATGSGGLRKFLSALTYLVFVIGTVIVSLCFYQELSDIKQTNSRYEESVKKCADAEHALQQVRSMKASLESLESQMLTARTDLERTSRAVQKGEADTRRMEDSFQKLQNKISQELTQGIREAKDAGNKDISSLERTMEERLAQLSRSIAESAAEFASQQSQYKNELLELKARLEEKDTPALIKQELTSLSRAVAILNTASEVAEGNVAVLREQIAAVGAELQTRNKEVASVSEDVEAVRTVVQSAVRTLRDEVSAARASAQTASDQLQGLNERLEQSSGALQSLEISMREELLKVDKRREDVDIRLKGVEENVEALESSLSEQTNRLSALTTKHESHENSLANYKTAAEKERQTLRDGLDGLRSSLEELETRVSETQEQKQELDQEKEAVEVPENEDL</sequence>
<feature type="region of interest" description="Disordered" evidence="8">
    <location>
        <begin position="408"/>
        <end position="437"/>
    </location>
</feature>
<dbReference type="STRING" id="84645.A0A498NT67"/>
<keyword evidence="7" id="KW-0175">Coiled coil</keyword>
<keyword evidence="12" id="KW-1267">Proteomics identification</keyword>
<dbReference type="Proteomes" id="UP000290572">
    <property type="component" value="Unassembled WGS sequence"/>
</dbReference>
<accession>A0A498NT67</accession>
<comment type="caution">
    <text evidence="10">The sequence shown here is derived from an EMBL/GenBank/DDBJ whole genome shotgun (WGS) entry which is preliminary data.</text>
</comment>
<dbReference type="GO" id="GO:0005886">
    <property type="term" value="C:plasma membrane"/>
    <property type="evidence" value="ECO:0007669"/>
    <property type="project" value="UniProtKB-SubCell"/>
</dbReference>
<evidence type="ECO:0000256" key="6">
    <source>
        <dbReference type="ARBA" id="ARBA00023136"/>
    </source>
</evidence>
<dbReference type="PANTHER" id="PTHR45161">
    <property type="entry name" value="CYTOSKELETON-ASSOCIATED PROTEIN 4"/>
    <property type="match status" value="1"/>
</dbReference>
<evidence type="ECO:0000256" key="2">
    <source>
        <dbReference type="ARBA" id="ARBA00004496"/>
    </source>
</evidence>
<keyword evidence="3" id="KW-1003">Cell membrane</keyword>
<evidence type="ECO:0000256" key="8">
    <source>
        <dbReference type="SAM" id="MobiDB-lite"/>
    </source>
</evidence>
<evidence type="ECO:0000256" key="3">
    <source>
        <dbReference type="ARBA" id="ARBA00022475"/>
    </source>
</evidence>
<dbReference type="Gene3D" id="1.20.5.340">
    <property type="match status" value="1"/>
</dbReference>
<organism evidence="10 11">
    <name type="scientific">Labeo rohita</name>
    <name type="common">Indian major carp</name>
    <name type="synonym">Cyprinus rohita</name>
    <dbReference type="NCBI Taxonomy" id="84645"/>
    <lineage>
        <taxon>Eukaryota</taxon>
        <taxon>Metazoa</taxon>
        <taxon>Chordata</taxon>
        <taxon>Craniata</taxon>
        <taxon>Vertebrata</taxon>
        <taxon>Euteleostomi</taxon>
        <taxon>Actinopterygii</taxon>
        <taxon>Neopterygii</taxon>
        <taxon>Teleostei</taxon>
        <taxon>Ostariophysi</taxon>
        <taxon>Cypriniformes</taxon>
        <taxon>Cyprinidae</taxon>
        <taxon>Labeoninae</taxon>
        <taxon>Labeonini</taxon>
        <taxon>Labeo</taxon>
    </lineage>
</organism>
<keyword evidence="4" id="KW-0963">Cytoplasm</keyword>
<keyword evidence="11" id="KW-1185">Reference proteome</keyword>
<evidence type="ECO:0000313" key="11">
    <source>
        <dbReference type="Proteomes" id="UP000290572"/>
    </source>
</evidence>
<protein>
    <submittedName>
        <fullName evidence="10">Cytoskeleton-associated 4</fullName>
    </submittedName>
</protein>
<comment type="subcellular location">
    <subcellularLocation>
        <location evidence="1">Cell membrane</location>
    </subcellularLocation>
    <subcellularLocation>
        <location evidence="2">Cytoplasm</location>
    </subcellularLocation>
</comment>
<keyword evidence="9" id="KW-1133">Transmembrane helix</keyword>
<dbReference type="GO" id="GO:0005737">
    <property type="term" value="C:cytoplasm"/>
    <property type="evidence" value="ECO:0007669"/>
    <property type="project" value="UniProtKB-SubCell"/>
</dbReference>
<evidence type="ECO:0007829" key="12">
    <source>
        <dbReference type="PeptideAtlas" id="A0A498NT67"/>
    </source>
</evidence>
<feature type="transmembrane region" description="Helical" evidence="9">
    <location>
        <begin position="50"/>
        <end position="71"/>
    </location>
</feature>
<evidence type="ECO:0000256" key="1">
    <source>
        <dbReference type="ARBA" id="ARBA00004236"/>
    </source>
</evidence>
<gene>
    <name evidence="10" type="ORF">ROHU_014809</name>
</gene>
<evidence type="ECO:0000256" key="9">
    <source>
        <dbReference type="SAM" id="Phobius"/>
    </source>
</evidence>
<keyword evidence="6 9" id="KW-0472">Membrane</keyword>
<feature type="compositionally biased region" description="Low complexity" evidence="8">
    <location>
        <begin position="8"/>
        <end position="17"/>
    </location>
</feature>
<evidence type="ECO:0000256" key="7">
    <source>
        <dbReference type="SAM" id="Coils"/>
    </source>
</evidence>
<keyword evidence="9" id="KW-0812">Transmembrane</keyword>
<keyword evidence="5" id="KW-0597">Phosphoprotein</keyword>
<evidence type="ECO:0000256" key="5">
    <source>
        <dbReference type="ARBA" id="ARBA00022553"/>
    </source>
</evidence>